<keyword evidence="3 5" id="KW-0067">ATP-binding</keyword>
<dbReference type="InterPro" id="IPR003593">
    <property type="entry name" value="AAA+_ATPase"/>
</dbReference>
<dbReference type="EMBL" id="AP025628">
    <property type="protein sequence ID" value="BDG59837.1"/>
    <property type="molecule type" value="Genomic_DNA"/>
</dbReference>
<feature type="domain" description="ABC transporter" evidence="4">
    <location>
        <begin position="3"/>
        <end position="250"/>
    </location>
</feature>
<dbReference type="InterPro" id="IPR027417">
    <property type="entry name" value="P-loop_NTPase"/>
</dbReference>
<gene>
    <name evidence="5" type="ORF">caldi_09270</name>
</gene>
<dbReference type="InterPro" id="IPR003439">
    <property type="entry name" value="ABC_transporter-like_ATP-bd"/>
</dbReference>
<dbReference type="SMART" id="SM00382">
    <property type="entry name" value="AAA"/>
    <property type="match status" value="1"/>
</dbReference>
<accession>A0AA35CIP5</accession>
<dbReference type="InterPro" id="IPR051120">
    <property type="entry name" value="ABC_AA/LPS_Transport"/>
</dbReference>
<keyword evidence="1" id="KW-0813">Transport</keyword>
<evidence type="ECO:0000313" key="5">
    <source>
        <dbReference type="EMBL" id="BDG59837.1"/>
    </source>
</evidence>
<dbReference type="FunFam" id="3.40.50.300:FF:000421">
    <property type="entry name" value="Branched-chain amino acid ABC transporter ATP-binding protein"/>
    <property type="match status" value="1"/>
</dbReference>
<protein>
    <submittedName>
        <fullName evidence="5">ABC transporter ATP-binding protein</fullName>
    </submittedName>
</protein>
<dbReference type="GO" id="GO:0005524">
    <property type="term" value="F:ATP binding"/>
    <property type="evidence" value="ECO:0007669"/>
    <property type="project" value="UniProtKB-KW"/>
</dbReference>
<dbReference type="PROSITE" id="PS50893">
    <property type="entry name" value="ABC_TRANSPORTER_2"/>
    <property type="match status" value="1"/>
</dbReference>
<evidence type="ECO:0000259" key="4">
    <source>
        <dbReference type="PROSITE" id="PS50893"/>
    </source>
</evidence>
<organism evidence="5 6">
    <name type="scientific">Caldinitratiruptor microaerophilus</name>
    <dbReference type="NCBI Taxonomy" id="671077"/>
    <lineage>
        <taxon>Bacteria</taxon>
        <taxon>Bacillati</taxon>
        <taxon>Bacillota</taxon>
        <taxon>Clostridia</taxon>
        <taxon>Eubacteriales</taxon>
        <taxon>Symbiobacteriaceae</taxon>
        <taxon>Caldinitratiruptor</taxon>
    </lineage>
</organism>
<dbReference type="SUPFAM" id="SSF52540">
    <property type="entry name" value="P-loop containing nucleoside triphosphate hydrolases"/>
    <property type="match status" value="1"/>
</dbReference>
<keyword evidence="6" id="KW-1185">Reference proteome</keyword>
<dbReference type="Gene3D" id="3.40.50.300">
    <property type="entry name" value="P-loop containing nucleotide triphosphate hydrolases"/>
    <property type="match status" value="1"/>
</dbReference>
<dbReference type="KEGG" id="cmic:caldi_09270"/>
<dbReference type="GO" id="GO:0016887">
    <property type="term" value="F:ATP hydrolysis activity"/>
    <property type="evidence" value="ECO:0007669"/>
    <property type="project" value="InterPro"/>
</dbReference>
<dbReference type="PANTHER" id="PTHR45772">
    <property type="entry name" value="CONSERVED COMPONENT OF ABC TRANSPORTER FOR NATURAL AMINO ACIDS-RELATED"/>
    <property type="match status" value="1"/>
</dbReference>
<name>A0AA35CIP5_9FIRM</name>
<dbReference type="Pfam" id="PF00005">
    <property type="entry name" value="ABC_tran"/>
    <property type="match status" value="1"/>
</dbReference>
<evidence type="ECO:0000256" key="2">
    <source>
        <dbReference type="ARBA" id="ARBA00022741"/>
    </source>
</evidence>
<proteinExistence type="predicted"/>
<sequence length="254" mass="28004">MLLEVDHVSMHFGGLVAVSDCTFGVRQGTVTSLIGPNGAGKTTVFNLITGFLRPTTGRIRYEGRDVTGLSPQRLLRMGVARTFQNLRLHLQMTVLENVMLTAQRQPGEDMWSLFLRPRMTSRAEAEVRERALEHLDFVGLADRAGELADNLSYAEQKLLSIARILMTEARLLLLDEPASGLDPDSLRTVLPVVRRLVERGKTVLLIEHNMDLVKELADEIVFLHQGTVLAQGKPADVMSNAELTAIYFGGGVTA</sequence>
<dbReference type="CDD" id="cd03219">
    <property type="entry name" value="ABC_Mj1267_LivG_branched"/>
    <property type="match status" value="1"/>
</dbReference>
<dbReference type="GO" id="GO:0005886">
    <property type="term" value="C:plasma membrane"/>
    <property type="evidence" value="ECO:0007669"/>
    <property type="project" value="TreeGrafter"/>
</dbReference>
<evidence type="ECO:0000256" key="1">
    <source>
        <dbReference type="ARBA" id="ARBA00022448"/>
    </source>
</evidence>
<dbReference type="AlphaFoldDB" id="A0AA35CIP5"/>
<dbReference type="Proteomes" id="UP001163687">
    <property type="component" value="Chromosome"/>
</dbReference>
<reference evidence="5" key="1">
    <citation type="submission" date="2022-03" db="EMBL/GenBank/DDBJ databases">
        <title>Complete genome sequence of Caldinitratiruptor microaerophilus.</title>
        <authorList>
            <person name="Mukaiyama R."/>
            <person name="Nishiyama T."/>
            <person name="Ueda K."/>
        </authorList>
    </citation>
    <scope>NUCLEOTIDE SEQUENCE</scope>
    <source>
        <strain evidence="5">JCM 16183</strain>
    </source>
</reference>
<dbReference type="RefSeq" id="WP_264843922.1">
    <property type="nucleotide sequence ID" value="NZ_AP025628.1"/>
</dbReference>
<keyword evidence="2" id="KW-0547">Nucleotide-binding</keyword>
<evidence type="ECO:0000313" key="6">
    <source>
        <dbReference type="Proteomes" id="UP001163687"/>
    </source>
</evidence>
<evidence type="ECO:0000256" key="3">
    <source>
        <dbReference type="ARBA" id="ARBA00022840"/>
    </source>
</evidence>
<dbReference type="PANTHER" id="PTHR45772:SF9">
    <property type="entry name" value="CONSERVED COMPONENT OF ABC TRANSPORTER FOR NATURAL AMINO ACIDS"/>
    <property type="match status" value="1"/>
</dbReference>